<dbReference type="KEGG" id="cput:CONPUDRAFT_164054"/>
<dbReference type="Pfam" id="PF01553">
    <property type="entry name" value="Acyltransferase"/>
    <property type="match status" value="1"/>
</dbReference>
<evidence type="ECO:0000256" key="3">
    <source>
        <dbReference type="SAM" id="SignalP"/>
    </source>
</evidence>
<dbReference type="OrthoDB" id="5567124at2759"/>
<dbReference type="GO" id="GO:0004366">
    <property type="term" value="F:glycerol-3-phosphate O-acyltransferase activity"/>
    <property type="evidence" value="ECO:0007669"/>
    <property type="project" value="TreeGrafter"/>
</dbReference>
<gene>
    <name evidence="5" type="ORF">CONPUDRAFT_164054</name>
</gene>
<dbReference type="GO" id="GO:0016287">
    <property type="term" value="F:glycerone-phosphate O-acyltransferase activity"/>
    <property type="evidence" value="ECO:0007669"/>
    <property type="project" value="TreeGrafter"/>
</dbReference>
<dbReference type="EMBL" id="JH711576">
    <property type="protein sequence ID" value="EIW83042.1"/>
    <property type="molecule type" value="Genomic_DNA"/>
</dbReference>
<evidence type="ECO:0000256" key="1">
    <source>
        <dbReference type="SAM" id="MobiDB-lite"/>
    </source>
</evidence>
<dbReference type="GeneID" id="19205050"/>
<reference evidence="6" key="1">
    <citation type="journal article" date="2012" name="Science">
        <title>The Paleozoic origin of enzymatic lignin decomposition reconstructed from 31 fungal genomes.</title>
        <authorList>
            <person name="Floudas D."/>
            <person name="Binder M."/>
            <person name="Riley R."/>
            <person name="Barry K."/>
            <person name="Blanchette R.A."/>
            <person name="Henrissat B."/>
            <person name="Martinez A.T."/>
            <person name="Otillar R."/>
            <person name="Spatafora J.W."/>
            <person name="Yadav J.S."/>
            <person name="Aerts A."/>
            <person name="Benoit I."/>
            <person name="Boyd A."/>
            <person name="Carlson A."/>
            <person name="Copeland A."/>
            <person name="Coutinho P.M."/>
            <person name="de Vries R.P."/>
            <person name="Ferreira P."/>
            <person name="Findley K."/>
            <person name="Foster B."/>
            <person name="Gaskell J."/>
            <person name="Glotzer D."/>
            <person name="Gorecki P."/>
            <person name="Heitman J."/>
            <person name="Hesse C."/>
            <person name="Hori C."/>
            <person name="Igarashi K."/>
            <person name="Jurgens J.A."/>
            <person name="Kallen N."/>
            <person name="Kersten P."/>
            <person name="Kohler A."/>
            <person name="Kuees U."/>
            <person name="Kumar T.K.A."/>
            <person name="Kuo A."/>
            <person name="LaButti K."/>
            <person name="Larrondo L.F."/>
            <person name="Lindquist E."/>
            <person name="Ling A."/>
            <person name="Lombard V."/>
            <person name="Lucas S."/>
            <person name="Lundell T."/>
            <person name="Martin R."/>
            <person name="McLaughlin D.J."/>
            <person name="Morgenstern I."/>
            <person name="Morin E."/>
            <person name="Murat C."/>
            <person name="Nagy L.G."/>
            <person name="Nolan M."/>
            <person name="Ohm R.A."/>
            <person name="Patyshakuliyeva A."/>
            <person name="Rokas A."/>
            <person name="Ruiz-Duenas F.J."/>
            <person name="Sabat G."/>
            <person name="Salamov A."/>
            <person name="Samejima M."/>
            <person name="Schmutz J."/>
            <person name="Slot J.C."/>
            <person name="St John F."/>
            <person name="Stenlid J."/>
            <person name="Sun H."/>
            <person name="Sun S."/>
            <person name="Syed K."/>
            <person name="Tsang A."/>
            <person name="Wiebenga A."/>
            <person name="Young D."/>
            <person name="Pisabarro A."/>
            <person name="Eastwood D.C."/>
            <person name="Martin F."/>
            <person name="Cullen D."/>
            <person name="Grigoriev I.V."/>
            <person name="Hibbett D.S."/>
        </authorList>
    </citation>
    <scope>NUCLEOTIDE SEQUENCE [LARGE SCALE GENOMIC DNA]</scope>
    <source>
        <strain evidence="6">RWD-64-598 SS2</strain>
    </source>
</reference>
<feature type="domain" description="Phospholipid/glycerol acyltransferase" evidence="4">
    <location>
        <begin position="44"/>
        <end position="180"/>
    </location>
</feature>
<dbReference type="InterPro" id="IPR002123">
    <property type="entry name" value="Plipid/glycerol_acylTrfase"/>
</dbReference>
<organism evidence="5 6">
    <name type="scientific">Coniophora puteana (strain RWD-64-598)</name>
    <name type="common">Brown rot fungus</name>
    <dbReference type="NCBI Taxonomy" id="741705"/>
    <lineage>
        <taxon>Eukaryota</taxon>
        <taxon>Fungi</taxon>
        <taxon>Dikarya</taxon>
        <taxon>Basidiomycota</taxon>
        <taxon>Agaricomycotina</taxon>
        <taxon>Agaricomycetes</taxon>
        <taxon>Agaricomycetidae</taxon>
        <taxon>Boletales</taxon>
        <taxon>Coniophorineae</taxon>
        <taxon>Coniophoraceae</taxon>
        <taxon>Coniophora</taxon>
    </lineage>
</organism>
<dbReference type="RefSeq" id="XP_007766909.1">
    <property type="nucleotide sequence ID" value="XM_007768719.1"/>
</dbReference>
<dbReference type="PANTHER" id="PTHR31605">
    <property type="entry name" value="GLYCEROL-3-PHOSPHATE O-ACYLTRANSFERASE 1"/>
    <property type="match status" value="1"/>
</dbReference>
<keyword evidence="2" id="KW-0472">Membrane</keyword>
<keyword evidence="2" id="KW-1133">Transmembrane helix</keyword>
<name>A0A5M3MV37_CONPW</name>
<evidence type="ECO:0000313" key="5">
    <source>
        <dbReference type="EMBL" id="EIW83042.1"/>
    </source>
</evidence>
<evidence type="ECO:0000259" key="4">
    <source>
        <dbReference type="SMART" id="SM00563"/>
    </source>
</evidence>
<feature type="transmembrane region" description="Helical" evidence="2">
    <location>
        <begin position="337"/>
        <end position="358"/>
    </location>
</feature>
<dbReference type="OMA" id="TCSITYM"/>
<dbReference type="SMART" id="SM00563">
    <property type="entry name" value="PlsC"/>
    <property type="match status" value="1"/>
</dbReference>
<protein>
    <recommendedName>
        <fullName evidence="4">Phospholipid/glycerol acyltransferase domain-containing protein</fullName>
    </recommendedName>
</protein>
<proteinExistence type="predicted"/>
<feature type="region of interest" description="Disordered" evidence="1">
    <location>
        <begin position="520"/>
        <end position="539"/>
    </location>
</feature>
<feature type="region of interest" description="Disordered" evidence="1">
    <location>
        <begin position="280"/>
        <end position="303"/>
    </location>
</feature>
<evidence type="ECO:0000256" key="2">
    <source>
        <dbReference type="SAM" id="Phobius"/>
    </source>
</evidence>
<feature type="transmembrane region" description="Helical" evidence="2">
    <location>
        <begin position="445"/>
        <end position="463"/>
    </location>
</feature>
<keyword evidence="6" id="KW-1185">Reference proteome</keyword>
<feature type="transmembrane region" description="Helical" evidence="2">
    <location>
        <begin position="409"/>
        <end position="433"/>
    </location>
</feature>
<sequence length="595" mass="66708">MPAGTPTPWSYALIRLLFKFVLKIFYGSIVVENAHLIPPTGVPCVVCANHSNSLTDALLLVHAIPASIRNMLRLTAKSTQFGHRTFTSWLIESAGTVPIKRRKDYTDAKDADNTDAMAKLIEAVELGDAICLFPEGMSRYHPEIAPLKTGVARIVSDVLTRNRDKPDFAVAILTCSITYMNREHFRSDVLVTFNPPMMFTPRTHPELLAPAEPANIRSLTASLHSQISTHTFDAPSWDLIRSARLAARIYAPLGTRMSLGDWVRVTRVWLEAFKASEVHGKHNGAPAPSGALSDDEETPEVKRADDDLRSLRVSLRSYQKKLVSQSLHDSRVLDPPLLPFALPFSLSFTLATFLSLAVRTAWCAILFAFCSPGLVLWAPTFVTIMIAVHEFKKTGPMWDTFDEIAQYKLVYGLISGLLTCISMPFLVPLLLWYTFGFDTLAFMPRWVLGVATPALMWMTIRWLEDAIASARASIELFDMLRVGSSRVRALQAERQDLYGRIMSIGVDALELPRDPVASFTGRRPARSRTNSLNAGSDNGDVDVDGAQRWMKSSEKGRVRSRWESGAKYFSVRRRRKRDWGETLRLYEKVDFPNDE</sequence>
<feature type="chain" id="PRO_5024290890" description="Phospholipid/glycerol acyltransferase domain-containing protein" evidence="3">
    <location>
        <begin position="24"/>
        <end position="595"/>
    </location>
</feature>
<dbReference type="AlphaFoldDB" id="A0A5M3MV37"/>
<dbReference type="PANTHER" id="PTHR31605:SF0">
    <property type="entry name" value="GLYCEROL-3-PHOSPHATE O-ACYLTRANSFERASE 1"/>
    <property type="match status" value="1"/>
</dbReference>
<feature type="transmembrane region" description="Helical" evidence="2">
    <location>
        <begin position="364"/>
        <end position="388"/>
    </location>
</feature>
<accession>A0A5M3MV37</accession>
<dbReference type="Proteomes" id="UP000053558">
    <property type="component" value="Unassembled WGS sequence"/>
</dbReference>
<dbReference type="CDD" id="cd07992">
    <property type="entry name" value="LPLAT_AAK14816-like"/>
    <property type="match status" value="1"/>
</dbReference>
<feature type="signal peptide" evidence="3">
    <location>
        <begin position="1"/>
        <end position="23"/>
    </location>
</feature>
<keyword evidence="3" id="KW-0732">Signal</keyword>
<dbReference type="InterPro" id="IPR052744">
    <property type="entry name" value="GPAT/DAPAT"/>
</dbReference>
<evidence type="ECO:0000313" key="6">
    <source>
        <dbReference type="Proteomes" id="UP000053558"/>
    </source>
</evidence>
<comment type="caution">
    <text evidence="5">The sequence shown here is derived from an EMBL/GenBank/DDBJ whole genome shotgun (WGS) entry which is preliminary data.</text>
</comment>
<feature type="compositionally biased region" description="Polar residues" evidence="1">
    <location>
        <begin position="527"/>
        <end position="536"/>
    </location>
</feature>
<dbReference type="SUPFAM" id="SSF69593">
    <property type="entry name" value="Glycerol-3-phosphate (1)-acyltransferase"/>
    <property type="match status" value="1"/>
</dbReference>
<keyword evidence="2" id="KW-0812">Transmembrane</keyword>
<dbReference type="GO" id="GO:0008654">
    <property type="term" value="P:phospholipid biosynthetic process"/>
    <property type="evidence" value="ECO:0007669"/>
    <property type="project" value="TreeGrafter"/>
</dbReference>